<proteinExistence type="predicted"/>
<organism evidence="2 3">
    <name type="scientific">Elysia marginata</name>
    <dbReference type="NCBI Taxonomy" id="1093978"/>
    <lineage>
        <taxon>Eukaryota</taxon>
        <taxon>Metazoa</taxon>
        <taxon>Spiralia</taxon>
        <taxon>Lophotrochozoa</taxon>
        <taxon>Mollusca</taxon>
        <taxon>Gastropoda</taxon>
        <taxon>Heterobranchia</taxon>
        <taxon>Euthyneura</taxon>
        <taxon>Panpulmonata</taxon>
        <taxon>Sacoglossa</taxon>
        <taxon>Placobranchoidea</taxon>
        <taxon>Plakobranchidae</taxon>
        <taxon>Elysia</taxon>
    </lineage>
</organism>
<accession>A0AAV4HGE3</accession>
<sequence>MESFFDSGVVWCTRLIPSFQMTEEINFISLGISPIYYHVIYSSLLLTCFRSCYWQLGQQHNTSIAHGPEPAPSRCPMTVHVWSFCSHYPSPSSPGAPMVMIAVFFLFRFKSFYSAAPLVIGGMVFWNSSHKNFWKFQIE</sequence>
<evidence type="ECO:0000313" key="3">
    <source>
        <dbReference type="Proteomes" id="UP000762676"/>
    </source>
</evidence>
<keyword evidence="1" id="KW-0472">Membrane</keyword>
<protein>
    <submittedName>
        <fullName evidence="2">Uncharacterized protein</fullName>
    </submittedName>
</protein>
<evidence type="ECO:0000313" key="2">
    <source>
        <dbReference type="EMBL" id="GFR97003.1"/>
    </source>
</evidence>
<gene>
    <name evidence="2" type="ORF">ElyMa_002734900</name>
</gene>
<keyword evidence="3" id="KW-1185">Reference proteome</keyword>
<dbReference type="Proteomes" id="UP000762676">
    <property type="component" value="Unassembled WGS sequence"/>
</dbReference>
<reference evidence="2 3" key="1">
    <citation type="journal article" date="2021" name="Elife">
        <title>Chloroplast acquisition without the gene transfer in kleptoplastic sea slugs, Plakobranchus ocellatus.</title>
        <authorList>
            <person name="Maeda T."/>
            <person name="Takahashi S."/>
            <person name="Yoshida T."/>
            <person name="Shimamura S."/>
            <person name="Takaki Y."/>
            <person name="Nagai Y."/>
            <person name="Toyoda A."/>
            <person name="Suzuki Y."/>
            <person name="Arimoto A."/>
            <person name="Ishii H."/>
            <person name="Satoh N."/>
            <person name="Nishiyama T."/>
            <person name="Hasebe M."/>
            <person name="Maruyama T."/>
            <person name="Minagawa J."/>
            <person name="Obokata J."/>
            <person name="Shigenobu S."/>
        </authorList>
    </citation>
    <scope>NUCLEOTIDE SEQUENCE [LARGE SCALE GENOMIC DNA]</scope>
</reference>
<dbReference type="EMBL" id="BMAT01005613">
    <property type="protein sequence ID" value="GFR97003.1"/>
    <property type="molecule type" value="Genomic_DNA"/>
</dbReference>
<evidence type="ECO:0000256" key="1">
    <source>
        <dbReference type="SAM" id="Phobius"/>
    </source>
</evidence>
<feature type="transmembrane region" description="Helical" evidence="1">
    <location>
        <begin position="98"/>
        <end position="126"/>
    </location>
</feature>
<keyword evidence="1" id="KW-1133">Transmembrane helix</keyword>
<name>A0AAV4HGE3_9GAST</name>
<keyword evidence="1" id="KW-0812">Transmembrane</keyword>
<comment type="caution">
    <text evidence="2">The sequence shown here is derived from an EMBL/GenBank/DDBJ whole genome shotgun (WGS) entry which is preliminary data.</text>
</comment>
<dbReference type="AlphaFoldDB" id="A0AAV4HGE3"/>